<feature type="region of interest" description="Disordered" evidence="1">
    <location>
        <begin position="118"/>
        <end position="137"/>
    </location>
</feature>
<evidence type="ECO:0008006" key="4">
    <source>
        <dbReference type="Google" id="ProtNLM"/>
    </source>
</evidence>
<accession>A0AAI8ZUG0</accession>
<organism evidence="2 3">
    <name type="scientific">Yersinia frederiksenii</name>
    <dbReference type="NCBI Taxonomy" id="29484"/>
    <lineage>
        <taxon>Bacteria</taxon>
        <taxon>Pseudomonadati</taxon>
        <taxon>Pseudomonadota</taxon>
        <taxon>Gammaproteobacteria</taxon>
        <taxon>Enterobacterales</taxon>
        <taxon>Yersiniaceae</taxon>
        <taxon>Yersinia</taxon>
    </lineage>
</organism>
<dbReference type="AlphaFoldDB" id="A0AAI8ZUG0"/>
<comment type="caution">
    <text evidence="2">The sequence shown here is derived from an EMBL/GenBank/DDBJ whole genome shotgun (WGS) entry which is preliminary data.</text>
</comment>
<evidence type="ECO:0000313" key="2">
    <source>
        <dbReference type="EMBL" id="CFR16280.1"/>
    </source>
</evidence>
<dbReference type="EMBL" id="CGCB01000060">
    <property type="protein sequence ID" value="CFR16280.1"/>
    <property type="molecule type" value="Genomic_DNA"/>
</dbReference>
<gene>
    <name evidence="2" type="ORF">ERS008524_04453</name>
</gene>
<name>A0AAI8ZUG0_YERFR</name>
<reference evidence="2 3" key="1">
    <citation type="submission" date="2015-03" db="EMBL/GenBank/DDBJ databases">
        <authorList>
            <consortium name="Pathogen Informatics"/>
            <person name="Murphy D."/>
        </authorList>
    </citation>
    <scope>NUCLEOTIDE SEQUENCE [LARGE SCALE GENOMIC DNA]</scope>
    <source>
        <strain evidence="2 3">3400/83</strain>
    </source>
</reference>
<proteinExistence type="predicted"/>
<protein>
    <recommendedName>
        <fullName evidence="4">Phage protein</fullName>
    </recommendedName>
</protein>
<evidence type="ECO:0000313" key="3">
    <source>
        <dbReference type="Proteomes" id="UP000046784"/>
    </source>
</evidence>
<sequence length="172" mass="19221">MGIENSTSGLYLHVDFAKAPELTFNKARVRRAFVTVGQSVLRESRRLVARRAISKAGEAPGYRTGALARSIGFRVPTATANRPGFLVRIAPNQKGGKGSRPITGDFYPAFLDYGVRRKAKRNKNHRRGGSGGDGWKIKPRKNFMEQALLNRRAWIERVLFEALQSSLRPVKK</sequence>
<dbReference type="Proteomes" id="UP000046784">
    <property type="component" value="Unassembled WGS sequence"/>
</dbReference>
<feature type="compositionally biased region" description="Basic residues" evidence="1">
    <location>
        <begin position="118"/>
        <end position="128"/>
    </location>
</feature>
<dbReference type="RefSeq" id="WP_049603051.1">
    <property type="nucleotide sequence ID" value="NZ_CABMMF010000060.1"/>
</dbReference>
<evidence type="ECO:0000256" key="1">
    <source>
        <dbReference type="SAM" id="MobiDB-lite"/>
    </source>
</evidence>